<dbReference type="OrthoDB" id="338650at2759"/>
<comment type="similarity">
    <text evidence="1 8">Belongs to the inositol phosphokinase (IPK) family.</text>
</comment>
<comment type="catalytic activity">
    <reaction evidence="7">
        <text>1D-myo-inositol 1,3,4,6-tetrakisphosphate + ATP = 1D-myo-inositol 1,3,4,5,6-pentakisphosphate + ADP + H(+)</text>
        <dbReference type="Rhea" id="RHEA:12717"/>
        <dbReference type="ChEBI" id="CHEBI:15378"/>
        <dbReference type="ChEBI" id="CHEBI:30616"/>
        <dbReference type="ChEBI" id="CHEBI:57660"/>
        <dbReference type="ChEBI" id="CHEBI:57733"/>
        <dbReference type="ChEBI" id="CHEBI:456216"/>
        <dbReference type="EC" id="2.7.1.140"/>
    </reaction>
</comment>
<evidence type="ECO:0000256" key="6">
    <source>
        <dbReference type="ARBA" id="ARBA00036164"/>
    </source>
</evidence>
<evidence type="ECO:0000256" key="8">
    <source>
        <dbReference type="RuleBase" id="RU363090"/>
    </source>
</evidence>
<keyword evidence="2 8" id="KW-0808">Transferase</keyword>
<dbReference type="GO" id="GO:0005524">
    <property type="term" value="F:ATP binding"/>
    <property type="evidence" value="ECO:0007669"/>
    <property type="project" value="UniProtKB-KW"/>
</dbReference>
<dbReference type="AlphaFoldDB" id="A0A2A6CC16"/>
<name>A0A2A6CC16_PRIPA</name>
<dbReference type="Gene3D" id="3.30.470.160">
    <property type="entry name" value="Inositol polyphosphate kinase"/>
    <property type="match status" value="1"/>
</dbReference>
<comment type="catalytic activity">
    <reaction evidence="6">
        <text>1D-myo-inositol 1,4,5-trisphosphate + 2 ATP = 1D-myo-inositol 1,3,4,5,6-pentakisphosphate + 2 ADP + 2 H(+)</text>
        <dbReference type="Rhea" id="RHEA:32359"/>
        <dbReference type="ChEBI" id="CHEBI:15378"/>
        <dbReference type="ChEBI" id="CHEBI:30616"/>
        <dbReference type="ChEBI" id="CHEBI:57733"/>
        <dbReference type="ChEBI" id="CHEBI:203600"/>
        <dbReference type="ChEBI" id="CHEBI:456216"/>
        <dbReference type="EC" id="2.7.1.151"/>
    </reaction>
</comment>
<keyword evidence="5" id="KW-0067">ATP-binding</keyword>
<dbReference type="EnsemblMetazoa" id="PPA33960.1">
    <property type="protein sequence ID" value="PPA33960.1"/>
    <property type="gene ID" value="WBGene00272329"/>
</dbReference>
<dbReference type="GO" id="GO:0051765">
    <property type="term" value="F:inositol tetrakisphosphate kinase activity"/>
    <property type="evidence" value="ECO:0000318"/>
    <property type="project" value="GO_Central"/>
</dbReference>
<dbReference type="GO" id="GO:0008440">
    <property type="term" value="F:inositol-1,4,5-trisphosphate 3-kinase activity"/>
    <property type="evidence" value="ECO:0000318"/>
    <property type="project" value="GO_Central"/>
</dbReference>
<proteinExistence type="inferred from homology"/>
<accession>A0A8R1YQQ5</accession>
<evidence type="ECO:0000256" key="3">
    <source>
        <dbReference type="ARBA" id="ARBA00022741"/>
    </source>
</evidence>
<sequence>MSSGDSFSPPSGFEWFADQIAGHLPSIVKRQIGIVKRPGSTVIHKPCQKGSRGEREVNAYHTILRNDEGDENTRRDTKILRNFVPRFHGVEIMEVDGEEHEFLVLDDITINYRLPVILDIKMGLVTYDPLASEEKRISEVTKYPPQSTLGFRISGYRMHTPEGVLTRDKEWGKSFDEKNVHLALGEYLSAKPLREVVPQFVQKLQEISSWFEVQRLLHFYSSSLLLIYEADSSLPPSIDIKLIDFSHTYPSEGKPDSNYIPGLTKLLEIFESLYLSKQ</sequence>
<dbReference type="EC" id="2.7.-.-" evidence="8"/>
<dbReference type="GO" id="GO:0005634">
    <property type="term" value="C:nucleus"/>
    <property type="evidence" value="ECO:0000318"/>
    <property type="project" value="GO_Central"/>
</dbReference>
<dbReference type="GO" id="GO:0005737">
    <property type="term" value="C:cytoplasm"/>
    <property type="evidence" value="ECO:0000318"/>
    <property type="project" value="GO_Central"/>
</dbReference>
<reference evidence="9" key="2">
    <citation type="submission" date="2022-06" db="UniProtKB">
        <authorList>
            <consortium name="EnsemblMetazoa"/>
        </authorList>
    </citation>
    <scope>IDENTIFICATION</scope>
    <source>
        <strain evidence="9">PS312</strain>
    </source>
</reference>
<dbReference type="GO" id="GO:0032958">
    <property type="term" value="P:inositol phosphate biosynthetic process"/>
    <property type="evidence" value="ECO:0000318"/>
    <property type="project" value="GO_Central"/>
</dbReference>
<dbReference type="Pfam" id="PF03770">
    <property type="entry name" value="IPK"/>
    <property type="match status" value="1"/>
</dbReference>
<accession>A0A2A6CC16</accession>
<dbReference type="SUPFAM" id="SSF56104">
    <property type="entry name" value="SAICAR synthase-like"/>
    <property type="match status" value="1"/>
</dbReference>
<protein>
    <recommendedName>
        <fullName evidence="8">Kinase</fullName>
        <ecNumber evidence="8">2.7.-.-</ecNumber>
    </recommendedName>
</protein>
<evidence type="ECO:0000256" key="5">
    <source>
        <dbReference type="ARBA" id="ARBA00022840"/>
    </source>
</evidence>
<evidence type="ECO:0000256" key="7">
    <source>
        <dbReference type="ARBA" id="ARBA00036525"/>
    </source>
</evidence>
<evidence type="ECO:0000256" key="2">
    <source>
        <dbReference type="ARBA" id="ARBA00022679"/>
    </source>
</evidence>
<dbReference type="Proteomes" id="UP000005239">
    <property type="component" value="Unassembled WGS sequence"/>
</dbReference>
<dbReference type="PANTHER" id="PTHR12400">
    <property type="entry name" value="INOSITOL POLYPHOSPHATE KINASE"/>
    <property type="match status" value="1"/>
</dbReference>
<dbReference type="InterPro" id="IPR005522">
    <property type="entry name" value="IPK"/>
</dbReference>
<organism evidence="9 10">
    <name type="scientific">Pristionchus pacificus</name>
    <name type="common">Parasitic nematode worm</name>
    <dbReference type="NCBI Taxonomy" id="54126"/>
    <lineage>
        <taxon>Eukaryota</taxon>
        <taxon>Metazoa</taxon>
        <taxon>Ecdysozoa</taxon>
        <taxon>Nematoda</taxon>
        <taxon>Chromadorea</taxon>
        <taxon>Rhabditida</taxon>
        <taxon>Rhabditina</taxon>
        <taxon>Diplogasteromorpha</taxon>
        <taxon>Diplogasteroidea</taxon>
        <taxon>Neodiplogasteridae</taxon>
        <taxon>Pristionchus</taxon>
    </lineage>
</organism>
<dbReference type="InterPro" id="IPR038286">
    <property type="entry name" value="IPK_sf"/>
</dbReference>
<keyword evidence="4 8" id="KW-0418">Kinase</keyword>
<gene>
    <name evidence="9" type="primary">WBGene00272329</name>
</gene>
<evidence type="ECO:0000313" key="9">
    <source>
        <dbReference type="EnsemblMetazoa" id="PPA33960.1"/>
    </source>
</evidence>
<evidence type="ECO:0000313" key="10">
    <source>
        <dbReference type="Proteomes" id="UP000005239"/>
    </source>
</evidence>
<reference evidence="10" key="1">
    <citation type="journal article" date="2008" name="Nat. Genet.">
        <title>The Pristionchus pacificus genome provides a unique perspective on nematode lifestyle and parasitism.</title>
        <authorList>
            <person name="Dieterich C."/>
            <person name="Clifton S.W."/>
            <person name="Schuster L.N."/>
            <person name="Chinwalla A."/>
            <person name="Delehaunty K."/>
            <person name="Dinkelacker I."/>
            <person name="Fulton L."/>
            <person name="Fulton R."/>
            <person name="Godfrey J."/>
            <person name="Minx P."/>
            <person name="Mitreva M."/>
            <person name="Roeseler W."/>
            <person name="Tian H."/>
            <person name="Witte H."/>
            <person name="Yang S.P."/>
            <person name="Wilson R.K."/>
            <person name="Sommer R.J."/>
        </authorList>
    </citation>
    <scope>NUCLEOTIDE SEQUENCE [LARGE SCALE GENOMIC DNA]</scope>
    <source>
        <strain evidence="10">PS312</strain>
    </source>
</reference>
<evidence type="ECO:0000256" key="1">
    <source>
        <dbReference type="ARBA" id="ARBA00007374"/>
    </source>
</evidence>
<evidence type="ECO:0000256" key="4">
    <source>
        <dbReference type="ARBA" id="ARBA00022777"/>
    </source>
</evidence>
<keyword evidence="10" id="KW-1185">Reference proteome</keyword>
<dbReference type="PANTHER" id="PTHR12400:SF51">
    <property type="entry name" value="INOSITOL POLYPHOSPHATE MULTIKINASE"/>
    <property type="match status" value="1"/>
</dbReference>
<keyword evidence="3" id="KW-0547">Nucleotide-binding</keyword>